<feature type="transmembrane region" description="Helical" evidence="2">
    <location>
        <begin position="237"/>
        <end position="257"/>
    </location>
</feature>
<feature type="transmembrane region" description="Helical" evidence="2">
    <location>
        <begin position="488"/>
        <end position="508"/>
    </location>
</feature>
<feature type="region of interest" description="Disordered" evidence="1">
    <location>
        <begin position="1"/>
        <end position="23"/>
    </location>
</feature>
<evidence type="ECO:0000256" key="1">
    <source>
        <dbReference type="SAM" id="MobiDB-lite"/>
    </source>
</evidence>
<feature type="transmembrane region" description="Helical" evidence="2">
    <location>
        <begin position="462"/>
        <end position="482"/>
    </location>
</feature>
<evidence type="ECO:0000313" key="4">
    <source>
        <dbReference type="Proteomes" id="UP000549971"/>
    </source>
</evidence>
<keyword evidence="2" id="KW-0812">Transmembrane</keyword>
<keyword evidence="4" id="KW-1185">Reference proteome</keyword>
<accession>A0A7W9MY75</accession>
<dbReference type="Proteomes" id="UP000549971">
    <property type="component" value="Unassembled WGS sequence"/>
</dbReference>
<dbReference type="EMBL" id="JACHMY010000001">
    <property type="protein sequence ID" value="MBB5839838.1"/>
    <property type="molecule type" value="Genomic_DNA"/>
</dbReference>
<feature type="transmembrane region" description="Helical" evidence="2">
    <location>
        <begin position="34"/>
        <end position="55"/>
    </location>
</feature>
<feature type="transmembrane region" description="Helical" evidence="2">
    <location>
        <begin position="290"/>
        <end position="307"/>
    </location>
</feature>
<feature type="transmembrane region" description="Helical" evidence="2">
    <location>
        <begin position="314"/>
        <end position="329"/>
    </location>
</feature>
<evidence type="ECO:0000313" key="3">
    <source>
        <dbReference type="EMBL" id="MBB5839838.1"/>
    </source>
</evidence>
<feature type="transmembrane region" description="Helical" evidence="2">
    <location>
        <begin position="515"/>
        <end position="532"/>
    </location>
</feature>
<protein>
    <submittedName>
        <fullName evidence="3">Branched-subunit amino acid transport protein AzlD</fullName>
    </submittedName>
</protein>
<feature type="transmembrane region" description="Helical" evidence="2">
    <location>
        <begin position="335"/>
        <end position="352"/>
    </location>
</feature>
<keyword evidence="2" id="KW-1133">Transmembrane helix</keyword>
<feature type="transmembrane region" description="Helical" evidence="2">
    <location>
        <begin position="118"/>
        <end position="135"/>
    </location>
</feature>
<feature type="transmembrane region" description="Helical" evidence="2">
    <location>
        <begin position="93"/>
        <end position="112"/>
    </location>
</feature>
<comment type="caution">
    <text evidence="3">The sequence shown here is derived from an EMBL/GenBank/DDBJ whole genome shotgun (WGS) entry which is preliminary data.</text>
</comment>
<proteinExistence type="predicted"/>
<organism evidence="3 4">
    <name type="scientific">Kribbella italica</name>
    <dbReference type="NCBI Taxonomy" id="1540520"/>
    <lineage>
        <taxon>Bacteria</taxon>
        <taxon>Bacillati</taxon>
        <taxon>Actinomycetota</taxon>
        <taxon>Actinomycetes</taxon>
        <taxon>Propionibacteriales</taxon>
        <taxon>Kribbellaceae</taxon>
        <taxon>Kribbella</taxon>
    </lineage>
</organism>
<feature type="transmembrane region" description="Helical" evidence="2">
    <location>
        <begin position="147"/>
        <end position="168"/>
    </location>
</feature>
<feature type="transmembrane region" description="Helical" evidence="2">
    <location>
        <begin position="552"/>
        <end position="573"/>
    </location>
</feature>
<name>A0A7W9MY75_9ACTN</name>
<feature type="transmembrane region" description="Helical" evidence="2">
    <location>
        <begin position="585"/>
        <end position="605"/>
    </location>
</feature>
<evidence type="ECO:0000256" key="2">
    <source>
        <dbReference type="SAM" id="Phobius"/>
    </source>
</evidence>
<gene>
    <name evidence="3" type="ORF">HDA39_006572</name>
</gene>
<sequence length="765" mass="80383">MNVVDEQAREPTEPAEQSVTSRAHAPGLAQGARFVPWLAPIAAAVAGLLALGVPLAPIAGYGAYFGGCVIVPGVLLLRAAWSSTGNWAEDIGLGAAVGMTYQLLGWALFTAVGLQSWLIVWPLVALAAFAVVPRLRPCWRIAAPAPLPVAWCWGLAICATALIVYTTFATLADHKPPPDGTSYYQDLLYHLSMVHELTRSVPPELPQVAGLRLDYHWLANADMAGAVDITGISPTLVLFRLWVLPQAVIALLVCAALARQVSGVWWTGVLAAVVVLPTTVASLLSPSLTLSVVTSTSAAVLIIDAVFRRTGRQGAWLLAAVLAVVAGGAKPSALPLLLGGIGLAALFVLVRDRKPPWRLIAAGTLVLGALISTLLFIAGSTSGSGFQFLAVAKFESAYGLITGDTSLPGTGGLLPLPLTSGDSAAATGFWIFFGLILLSKGVLLTGFALAGVRLTRRDPVAWFLAGTLVAAWLGMLLLNHPAASEVYFLRNVVPFAAAAASWLVAVAFAGRGLRAPAVVGISAAVLGVVLQLTTKRSAISAADSRPDQLEALARPLLAAAVLALLLVVGWLLIGRLWAGQSGLGVALPVLVVVVASLTGMIRYSYNAFRTDNTYRVASGALSPDQLAAAQWLGEHSSPTDVVLTGSWCVPVLRQPGCDARGWLISGIAGRRTLLEGWAYTEQALATNGVDGKPYRVQPSPWPDRAELTIQILAAPTAQLLEQARGYGVRWIFADPSNGPTSPTLDDFALLRYQAGDIRIYQLEDR</sequence>
<reference evidence="3 4" key="1">
    <citation type="submission" date="2020-08" db="EMBL/GenBank/DDBJ databases">
        <title>Sequencing the genomes of 1000 actinobacteria strains.</title>
        <authorList>
            <person name="Klenk H.-P."/>
        </authorList>
    </citation>
    <scope>NUCLEOTIDE SEQUENCE [LARGE SCALE GENOMIC DNA]</scope>
    <source>
        <strain evidence="3 4">DSM 28967</strain>
    </source>
</reference>
<feature type="compositionally biased region" description="Basic and acidic residues" evidence="1">
    <location>
        <begin position="1"/>
        <end position="12"/>
    </location>
</feature>
<dbReference type="AlphaFoldDB" id="A0A7W9MY75"/>
<feature type="transmembrane region" description="Helical" evidence="2">
    <location>
        <begin position="264"/>
        <end position="284"/>
    </location>
</feature>
<keyword evidence="2" id="KW-0472">Membrane</keyword>
<feature type="transmembrane region" description="Helical" evidence="2">
    <location>
        <begin position="429"/>
        <end position="450"/>
    </location>
</feature>
<feature type="transmembrane region" description="Helical" evidence="2">
    <location>
        <begin position="359"/>
        <end position="379"/>
    </location>
</feature>
<dbReference type="RefSeq" id="WP_337925995.1">
    <property type="nucleotide sequence ID" value="NZ_JACHMY010000001.1"/>
</dbReference>
<feature type="transmembrane region" description="Helical" evidence="2">
    <location>
        <begin position="61"/>
        <end position="81"/>
    </location>
</feature>